<keyword evidence="2" id="KW-1185">Reference proteome</keyword>
<protein>
    <submittedName>
        <fullName evidence="1">Uncharacterized protein</fullName>
    </submittedName>
</protein>
<dbReference type="eggNOG" id="ENOG5033YXD">
    <property type="taxonomic scope" value="Bacteria"/>
</dbReference>
<dbReference type="InParanoid" id="W0DYB7"/>
<evidence type="ECO:0000313" key="2">
    <source>
        <dbReference type="Proteomes" id="UP000005380"/>
    </source>
</evidence>
<accession>W0DYB7</accession>
<dbReference type="RefSeq" id="WP_006460914.1">
    <property type="nucleotide sequence ID" value="NZ_CP007030.1"/>
</dbReference>
<dbReference type="AlphaFoldDB" id="W0DYB7"/>
<dbReference type="HOGENOM" id="CLU_1980583_0_0_6"/>
<evidence type="ECO:0000313" key="1">
    <source>
        <dbReference type="EMBL" id="AHF01851.1"/>
    </source>
</evidence>
<dbReference type="EMBL" id="CP007030">
    <property type="protein sequence ID" value="AHF01851.1"/>
    <property type="molecule type" value="Genomic_DNA"/>
</dbReference>
<dbReference type="InterPro" id="IPR009912">
    <property type="entry name" value="DUF1451"/>
</dbReference>
<gene>
    <name evidence="1" type="ORF">THIAE_08870</name>
</gene>
<dbReference type="STRING" id="717772.THIAE_08870"/>
<dbReference type="Pfam" id="PF07295">
    <property type="entry name" value="DUF1451"/>
    <property type="match status" value="1"/>
</dbReference>
<dbReference type="KEGG" id="tao:THIAE_08870"/>
<organism evidence="1 2">
    <name type="scientific">Thiomicrospira aerophila AL3</name>
    <dbReference type="NCBI Taxonomy" id="717772"/>
    <lineage>
        <taxon>Bacteria</taxon>
        <taxon>Pseudomonadati</taxon>
        <taxon>Pseudomonadota</taxon>
        <taxon>Gammaproteobacteria</taxon>
        <taxon>Thiotrichales</taxon>
        <taxon>Piscirickettsiaceae</taxon>
        <taxon>Thiomicrospira</taxon>
    </lineage>
</organism>
<dbReference type="OrthoDB" id="5615615at2"/>
<sequence>MSLSDKLQAAYNRLTDQLLINMKSAEDTSLHWLGEQLDHLQQNAKELGSELAVLTEHELHEVQDILQRDIEQAAEYLEDSGQGLEAFVENDWPLIEGILSEKALSLADPSQIQHLKLRLQAAMNKD</sequence>
<proteinExistence type="predicted"/>
<reference evidence="1 2" key="1">
    <citation type="submission" date="2013-12" db="EMBL/GenBank/DDBJ databases">
        <authorList>
            <consortium name="DOE Joint Genome Institute"/>
            <person name="Kappler U."/>
            <person name="Huntemann M."/>
            <person name="Han J."/>
            <person name="Chen A."/>
            <person name="Kyrpides N."/>
            <person name="Mavromatis K."/>
            <person name="Markowitz V."/>
            <person name="Palaniappan K."/>
            <person name="Ivanova N."/>
            <person name="Schaumberg A."/>
            <person name="Pati A."/>
            <person name="Liolios K."/>
            <person name="Nordberg H.P."/>
            <person name="Cantor M.N."/>
            <person name="Hua S.X."/>
            <person name="Woyke T."/>
        </authorList>
    </citation>
    <scope>NUCLEOTIDE SEQUENCE [LARGE SCALE GENOMIC DNA]</scope>
    <source>
        <strain evidence="2">AL2</strain>
    </source>
</reference>
<name>W0DYB7_9GAMM</name>
<dbReference type="Proteomes" id="UP000005380">
    <property type="component" value="Chromosome"/>
</dbReference>